<proteinExistence type="predicted"/>
<dbReference type="SUPFAM" id="SSF47473">
    <property type="entry name" value="EF-hand"/>
    <property type="match status" value="1"/>
</dbReference>
<feature type="region of interest" description="Disordered" evidence="2">
    <location>
        <begin position="1"/>
        <end position="23"/>
    </location>
</feature>
<dbReference type="Gene3D" id="1.10.238.10">
    <property type="entry name" value="EF-hand"/>
    <property type="match status" value="1"/>
</dbReference>
<name>A0A7S2FIH1_9STRA</name>
<dbReference type="EMBL" id="HBGS01013631">
    <property type="protein sequence ID" value="CAD9394027.1"/>
    <property type="molecule type" value="Transcribed_RNA"/>
</dbReference>
<feature type="domain" description="EF-hand" evidence="3">
    <location>
        <begin position="128"/>
        <end position="163"/>
    </location>
</feature>
<dbReference type="SMART" id="SM00054">
    <property type="entry name" value="EFh"/>
    <property type="match status" value="2"/>
</dbReference>
<dbReference type="AlphaFoldDB" id="A0A7S2FIH1"/>
<evidence type="ECO:0000259" key="3">
    <source>
        <dbReference type="PROSITE" id="PS50222"/>
    </source>
</evidence>
<accession>A0A7S2FIH1</accession>
<dbReference type="InterPro" id="IPR018247">
    <property type="entry name" value="EF_Hand_1_Ca_BS"/>
</dbReference>
<dbReference type="InterPro" id="IPR011992">
    <property type="entry name" value="EF-hand-dom_pair"/>
</dbReference>
<evidence type="ECO:0000313" key="4">
    <source>
        <dbReference type="EMBL" id="CAD9394027.1"/>
    </source>
</evidence>
<feature type="domain" description="EF-hand" evidence="3">
    <location>
        <begin position="85"/>
        <end position="120"/>
    </location>
</feature>
<feature type="region of interest" description="Disordered" evidence="2">
    <location>
        <begin position="268"/>
        <end position="288"/>
    </location>
</feature>
<dbReference type="InterPro" id="IPR002048">
    <property type="entry name" value="EF_hand_dom"/>
</dbReference>
<evidence type="ECO:0000256" key="1">
    <source>
        <dbReference type="ARBA" id="ARBA00022837"/>
    </source>
</evidence>
<sequence>MAGERRSFRASFSLSKVPSGKGADLDVKDIIANEAKVTKKKESRRARQRNSISSFQSIDLFLPSIFESCQTPIDKLDLIMAKSKEAGKSFQAIFDEFKHDGNGEINFEDFQIGLKRIIAELTADPDDTSTGEFREMFDSLDENASNSVDLKEFQEYSLKLNNLSWKAERLRQNDPQEPPKPQVSIKKETPVVAAVVVDKHLGDTITQLYLGPKFFWRSQTKIDLIFTQYELTNCIVITAYHEKLQVELDPIFLKTKEILNIAAQLKADHEPMSPSNKGRKNKSSKDQDETDYLSTCILARLEIVDDEESKSTALSFRDKELLTYDKNPGVEKFVYACPEPKDDNIAKFEKAQELHAEAIEHTRRSSVKLDDIMRKTRESLSALTAIMAGADEFQALSPQKQRLVLWARSIQMIEIKKLVVKYGYE</sequence>
<organism evidence="4">
    <name type="scientific">Octactis speculum</name>
    <dbReference type="NCBI Taxonomy" id="3111310"/>
    <lineage>
        <taxon>Eukaryota</taxon>
        <taxon>Sar</taxon>
        <taxon>Stramenopiles</taxon>
        <taxon>Ochrophyta</taxon>
        <taxon>Dictyochophyceae</taxon>
        <taxon>Dictyochales</taxon>
        <taxon>Dictyochaceae</taxon>
        <taxon>Octactis</taxon>
    </lineage>
</organism>
<dbReference type="PROSITE" id="PS00018">
    <property type="entry name" value="EF_HAND_1"/>
    <property type="match status" value="1"/>
</dbReference>
<protein>
    <recommendedName>
        <fullName evidence="3">EF-hand domain-containing protein</fullName>
    </recommendedName>
</protein>
<gene>
    <name evidence="4" type="ORF">DSPE1174_LOCUS7197</name>
</gene>
<keyword evidence="1" id="KW-0106">Calcium</keyword>
<dbReference type="CDD" id="cd00051">
    <property type="entry name" value="EFh"/>
    <property type="match status" value="1"/>
</dbReference>
<evidence type="ECO:0000256" key="2">
    <source>
        <dbReference type="SAM" id="MobiDB-lite"/>
    </source>
</evidence>
<reference evidence="4" key="1">
    <citation type="submission" date="2021-01" db="EMBL/GenBank/DDBJ databases">
        <authorList>
            <person name="Corre E."/>
            <person name="Pelletier E."/>
            <person name="Niang G."/>
            <person name="Scheremetjew M."/>
            <person name="Finn R."/>
            <person name="Kale V."/>
            <person name="Holt S."/>
            <person name="Cochrane G."/>
            <person name="Meng A."/>
            <person name="Brown T."/>
            <person name="Cohen L."/>
        </authorList>
    </citation>
    <scope>NUCLEOTIDE SEQUENCE</scope>
    <source>
        <strain evidence="4">CCMP1381</strain>
    </source>
</reference>
<dbReference type="GO" id="GO:0005509">
    <property type="term" value="F:calcium ion binding"/>
    <property type="evidence" value="ECO:0007669"/>
    <property type="project" value="InterPro"/>
</dbReference>
<dbReference type="PROSITE" id="PS50222">
    <property type="entry name" value="EF_HAND_2"/>
    <property type="match status" value="2"/>
</dbReference>